<dbReference type="InterPro" id="IPR000209">
    <property type="entry name" value="Peptidase_S8/S53_dom"/>
</dbReference>
<dbReference type="OrthoDB" id="9798386at2"/>
<dbReference type="PROSITE" id="PS00137">
    <property type="entry name" value="SUBTILASE_HIS"/>
    <property type="match status" value="1"/>
</dbReference>
<comment type="similarity">
    <text evidence="1 5">Belongs to the peptidase S8 family.</text>
</comment>
<dbReference type="RefSeq" id="WP_058353460.1">
    <property type="nucleotide sequence ID" value="NZ_CABMMD010000176.1"/>
</dbReference>
<evidence type="ECO:0000256" key="6">
    <source>
        <dbReference type="SAM" id="SignalP"/>
    </source>
</evidence>
<keyword evidence="2 5" id="KW-0645">Protease</keyword>
<evidence type="ECO:0000313" key="8">
    <source>
        <dbReference type="EMBL" id="KSV58307.1"/>
    </source>
</evidence>
<feature type="active site" description="Charge relay system" evidence="5">
    <location>
        <position position="75"/>
    </location>
</feature>
<feature type="active site" description="Charge relay system" evidence="5">
    <location>
        <position position="317"/>
    </location>
</feature>
<gene>
    <name evidence="8" type="ORF">ASU35_13215</name>
</gene>
<evidence type="ECO:0000256" key="2">
    <source>
        <dbReference type="ARBA" id="ARBA00022670"/>
    </source>
</evidence>
<keyword evidence="9" id="KW-1185">Reference proteome</keyword>
<dbReference type="Gene3D" id="2.60.40.1080">
    <property type="match status" value="1"/>
</dbReference>
<evidence type="ECO:0000256" key="5">
    <source>
        <dbReference type="PROSITE-ProRule" id="PRU01240"/>
    </source>
</evidence>
<dbReference type="Gene3D" id="3.40.50.200">
    <property type="entry name" value="Peptidase S8/S53 domain"/>
    <property type="match status" value="1"/>
</dbReference>
<evidence type="ECO:0000259" key="7">
    <source>
        <dbReference type="SMART" id="SM00635"/>
    </source>
</evidence>
<dbReference type="PRINTS" id="PR00723">
    <property type="entry name" value="SUBTILISIN"/>
</dbReference>
<dbReference type="Pfam" id="PF02368">
    <property type="entry name" value="Big_2"/>
    <property type="match status" value="1"/>
</dbReference>
<dbReference type="AlphaFoldDB" id="A0A0V8QD36"/>
<proteinExistence type="inferred from homology"/>
<dbReference type="InterPro" id="IPR034204">
    <property type="entry name" value="PfSUB1-like_cat_dom"/>
</dbReference>
<feature type="chain" id="PRO_5006894249" description="BIG2 domain-containing protein" evidence="6">
    <location>
        <begin position="30"/>
        <end position="553"/>
    </location>
</feature>
<feature type="domain" description="BIG2" evidence="7">
    <location>
        <begin position="471"/>
        <end position="547"/>
    </location>
</feature>
<dbReference type="SUPFAM" id="SSF49373">
    <property type="entry name" value="Invasin/intimin cell-adhesion fragments"/>
    <property type="match status" value="1"/>
</dbReference>
<feature type="active site" description="Charge relay system" evidence="5">
    <location>
        <position position="140"/>
    </location>
</feature>
<keyword evidence="4 5" id="KW-0720">Serine protease</keyword>
<name>A0A0V8QD36_9FIRM</name>
<dbReference type="CDD" id="cd07473">
    <property type="entry name" value="Peptidases_S8_Subtilisin_like"/>
    <property type="match status" value="1"/>
</dbReference>
<dbReference type="InterPro" id="IPR008964">
    <property type="entry name" value="Invasin/intimin_cell_adhesion"/>
</dbReference>
<dbReference type="InterPro" id="IPR003343">
    <property type="entry name" value="Big_2"/>
</dbReference>
<dbReference type="PANTHER" id="PTHR43399">
    <property type="entry name" value="SUBTILISIN-RELATED"/>
    <property type="match status" value="1"/>
</dbReference>
<dbReference type="STRING" id="290052.ASU35_13215"/>
<dbReference type="SMART" id="SM00635">
    <property type="entry name" value="BID_2"/>
    <property type="match status" value="1"/>
</dbReference>
<dbReference type="PROSITE" id="PS51892">
    <property type="entry name" value="SUBTILASE"/>
    <property type="match status" value="1"/>
</dbReference>
<dbReference type="Pfam" id="PF00082">
    <property type="entry name" value="Peptidase_S8"/>
    <property type="match status" value="1"/>
</dbReference>
<dbReference type="SUPFAM" id="SSF52743">
    <property type="entry name" value="Subtilisin-like"/>
    <property type="match status" value="1"/>
</dbReference>
<evidence type="ECO:0000256" key="4">
    <source>
        <dbReference type="ARBA" id="ARBA00022825"/>
    </source>
</evidence>
<dbReference type="EMBL" id="LNAM01000176">
    <property type="protein sequence ID" value="KSV58307.1"/>
    <property type="molecule type" value="Genomic_DNA"/>
</dbReference>
<comment type="caution">
    <text evidence="8">The sequence shown here is derived from an EMBL/GenBank/DDBJ whole genome shotgun (WGS) entry which is preliminary data.</text>
</comment>
<dbReference type="GO" id="GO:0006508">
    <property type="term" value="P:proteolysis"/>
    <property type="evidence" value="ECO:0007669"/>
    <property type="project" value="UniProtKB-KW"/>
</dbReference>
<protein>
    <recommendedName>
        <fullName evidence="7">BIG2 domain-containing protein</fullName>
    </recommendedName>
</protein>
<dbReference type="PANTHER" id="PTHR43399:SF4">
    <property type="entry name" value="CELL WALL-ASSOCIATED PROTEASE"/>
    <property type="match status" value="1"/>
</dbReference>
<organism evidence="8 9">
    <name type="scientific">Acetivibrio ethanolgignens</name>
    <dbReference type="NCBI Taxonomy" id="290052"/>
    <lineage>
        <taxon>Bacteria</taxon>
        <taxon>Bacillati</taxon>
        <taxon>Bacillota</taxon>
        <taxon>Clostridia</taxon>
        <taxon>Eubacteriales</taxon>
        <taxon>Oscillospiraceae</taxon>
        <taxon>Acetivibrio</taxon>
    </lineage>
</organism>
<dbReference type="InterPro" id="IPR036852">
    <property type="entry name" value="Peptidase_S8/S53_dom_sf"/>
</dbReference>
<dbReference type="InterPro" id="IPR022398">
    <property type="entry name" value="Peptidase_S8_His-AS"/>
</dbReference>
<dbReference type="InterPro" id="IPR023827">
    <property type="entry name" value="Peptidase_S8_Asp-AS"/>
</dbReference>
<accession>A0A0V8QD36</accession>
<feature type="signal peptide" evidence="6">
    <location>
        <begin position="1"/>
        <end position="29"/>
    </location>
</feature>
<evidence type="ECO:0000256" key="1">
    <source>
        <dbReference type="ARBA" id="ARBA00011073"/>
    </source>
</evidence>
<dbReference type="InterPro" id="IPR015500">
    <property type="entry name" value="Peptidase_S8_subtilisin-rel"/>
</dbReference>
<keyword evidence="3 5" id="KW-0378">Hydrolase</keyword>
<evidence type="ECO:0000313" key="9">
    <source>
        <dbReference type="Proteomes" id="UP000054874"/>
    </source>
</evidence>
<dbReference type="Proteomes" id="UP000054874">
    <property type="component" value="Unassembled WGS sequence"/>
</dbReference>
<dbReference type="GO" id="GO:0004252">
    <property type="term" value="F:serine-type endopeptidase activity"/>
    <property type="evidence" value="ECO:0007669"/>
    <property type="project" value="UniProtKB-UniRule"/>
</dbReference>
<reference evidence="8 9" key="1">
    <citation type="submission" date="2015-11" db="EMBL/GenBank/DDBJ databases">
        <title>Butyribacter intestini gen. nov., sp. nov., a butyric acid-producing bacterium of the family Lachnospiraceae isolated from the human faeces.</title>
        <authorList>
            <person name="Zou Y."/>
            <person name="Xue W."/>
            <person name="Luo G."/>
            <person name="Lv M."/>
        </authorList>
    </citation>
    <scope>NUCLEOTIDE SEQUENCE [LARGE SCALE GENOMIC DNA]</scope>
    <source>
        <strain evidence="8 9">ACET-33324</strain>
    </source>
</reference>
<dbReference type="InterPro" id="IPR051048">
    <property type="entry name" value="Peptidase_S8/S53_subtilisin"/>
</dbReference>
<sequence>MKKEKFKRFWRLLFIAALLAAVPAPSLKAAEPAAYTQDKYSEQQWAYYSTYNIGIEEAWSLGKGVNKEIVVAVIDSGIDYQHEDLKAAMWVNPGEIDGDGLDNDGNGYIDDIHGWNVFDGTSEICAYEYSWIARDYEDAHGTHVAGIIAAIADNNAGVAGVASKNNVKLMSVKAMGDYKDGYGVVGYTSKIIEAIQYAEKNGADICNLSLGLESYDNALYEVMKKSDMLFVCAAGNGNKATSWKGWDIDIDPIYPAAFDLDNVIAVANMNGYGQIDPSSCYGSTAVDIAAPGMNIVSTIVAGKENGFNYYGMMAGSSMAAPMVTGTAAMVASYYGCLDAVEIKEAILSGSVPNNSFEGKVAENRMLSVAGALKYYQDKIWIDTEISAASKGSNNKKVTVEITSMNNPVTKVAYAKGEQTVDYFAGGAQGTTLACSNGIASFKVTSTGNYTVYVQCEDGTELIKTVAVEIPTIKNVKLSATKKTLRKGKTYQLKATVSSSDIYTKITYKSSNSKIAAVNSKGKITAKKKGAATITVIVNDGNTVKKKTCTVIVK</sequence>
<dbReference type="PROSITE" id="PS00136">
    <property type="entry name" value="SUBTILASE_ASP"/>
    <property type="match status" value="1"/>
</dbReference>
<evidence type="ECO:0000256" key="3">
    <source>
        <dbReference type="ARBA" id="ARBA00022801"/>
    </source>
</evidence>
<keyword evidence="6" id="KW-0732">Signal</keyword>